<sequence length="186" mass="20381">MKKYLLYLLLPLLLACSKDDHYSPDLENPGLLPDKGDYQDEDHGTQALAEEIAGQFSSEIGMIYYDAETRSIPQLYLTRGSSTVTVAALPSGAVDISFERFNTVFMPLQLSVRIKTLLEARGDTLFLRGTDGIIRTSSGSGAIGQPLPESDDGELTGIYVRTKKELKLLIDLMLPIPVKASVEGTR</sequence>
<gene>
    <name evidence="1" type="ORF">P0Y53_12620</name>
</gene>
<accession>A0AAJ6BII1</accession>
<dbReference type="EMBL" id="CP119311">
    <property type="protein sequence ID" value="WEK38343.1"/>
    <property type="molecule type" value="Genomic_DNA"/>
</dbReference>
<protein>
    <submittedName>
        <fullName evidence="1">Uncharacterized protein</fullName>
    </submittedName>
</protein>
<dbReference type="PROSITE" id="PS51257">
    <property type="entry name" value="PROKAR_LIPOPROTEIN"/>
    <property type="match status" value="1"/>
</dbReference>
<evidence type="ECO:0000313" key="1">
    <source>
        <dbReference type="EMBL" id="WEK38343.1"/>
    </source>
</evidence>
<name>A0AAJ6BII1_9BACT</name>
<evidence type="ECO:0000313" key="2">
    <source>
        <dbReference type="Proteomes" id="UP001220610"/>
    </source>
</evidence>
<proteinExistence type="predicted"/>
<reference evidence="1" key="1">
    <citation type="submission" date="2023-03" db="EMBL/GenBank/DDBJ databases">
        <title>Andean soil-derived lignocellulolytic bacterial consortium as a source of novel taxa and putative plastic-active enzymes.</title>
        <authorList>
            <person name="Diaz-Garcia L."/>
            <person name="Chuvochina M."/>
            <person name="Feuerriegel G."/>
            <person name="Bunk B."/>
            <person name="Sproer C."/>
            <person name="Streit W.R."/>
            <person name="Rodriguez L.M."/>
            <person name="Overmann J."/>
            <person name="Jimenez D.J."/>
        </authorList>
    </citation>
    <scope>NUCLEOTIDE SEQUENCE</scope>
    <source>
        <strain evidence="1">MAG 7</strain>
    </source>
</reference>
<dbReference type="Proteomes" id="UP001220610">
    <property type="component" value="Chromosome"/>
</dbReference>
<organism evidence="1 2">
    <name type="scientific">Candidatus Pseudobacter hemicellulosilyticus</name>
    <dbReference type="NCBI Taxonomy" id="3121375"/>
    <lineage>
        <taxon>Bacteria</taxon>
        <taxon>Pseudomonadati</taxon>
        <taxon>Bacteroidota</taxon>
        <taxon>Chitinophagia</taxon>
        <taxon>Chitinophagales</taxon>
        <taxon>Chitinophagaceae</taxon>
        <taxon>Pseudobacter</taxon>
    </lineage>
</organism>
<dbReference type="AlphaFoldDB" id="A0AAJ6BII1"/>